<evidence type="ECO:0000256" key="1">
    <source>
        <dbReference type="ARBA" id="ARBA00022448"/>
    </source>
</evidence>
<evidence type="ECO:0000256" key="6">
    <source>
        <dbReference type="ARBA" id="ARBA00023180"/>
    </source>
</evidence>
<sequence length="550" mass="61344">MVVNHPSNMAELRVPNDQFLSPNKSRLPDVIVVPDSSTSLEPRHIQHHLTPPSPHLAYSSSTSPSPTSPTPSIPSNVLLSPDNIDTLTRRSNSTVSSIFDLSLESDQLERALKENDVNAVTKFLHIHHGKFPLKLSHAFSTGIGGRHYDTSASSGSRRPSSRSHDLDMPYRRFTLERIDFDRRESVTPEWDIPDIFRSSIHVAISNNSIDVIRVLLKSGIDPNEPSINLINYDSSRGYGHHDADRRHQPEIVPEETDELSNVQVTSGNGLEIPVFHHSPHHSRLDISKTKFHYLHVSPPDRHHMTLNQHENLTKIITYSSEDLLKLPPLYIAVVEKKAMVIDLLLMHGADATVQDRNGSTPLHLAASPEHFDVECCKALLRYGAKIKVKHHNGVSPYDQCPELVELQISEVQNVLSGKCTAFSMDRWQGTSKSGGKRISLSSNSDSNSRSFGRSGSIKRLFKREKGNSESKDKEKKRTRCESTTTEYNLELKDYGSSASSHRSSRSRLHSTAVTEADENEVILIDNKLFIDGDLSHKGGNCSGLESRVGD</sequence>
<feature type="compositionally biased region" description="Low complexity" evidence="9">
    <location>
        <begin position="439"/>
        <end position="455"/>
    </location>
</feature>
<dbReference type="InterPro" id="IPR002110">
    <property type="entry name" value="Ankyrin_rpt"/>
</dbReference>
<name>A0AAE0VXZ3_9BIVA</name>
<evidence type="ECO:0000256" key="2">
    <source>
        <dbReference type="ARBA" id="ARBA00022606"/>
    </source>
</evidence>
<evidence type="ECO:0000256" key="8">
    <source>
        <dbReference type="PROSITE-ProRule" id="PRU00023"/>
    </source>
</evidence>
<dbReference type="GO" id="GO:1902495">
    <property type="term" value="C:transmembrane transporter complex"/>
    <property type="evidence" value="ECO:0007669"/>
    <property type="project" value="TreeGrafter"/>
</dbReference>
<keyword evidence="11" id="KW-1185">Reference proteome</keyword>
<feature type="compositionally biased region" description="Basic and acidic residues" evidence="9">
    <location>
        <begin position="463"/>
        <end position="475"/>
    </location>
</feature>
<reference evidence="10" key="1">
    <citation type="journal article" date="2021" name="Genome Biol. Evol.">
        <title>A High-Quality Reference Genome for a Parasitic Bivalve with Doubly Uniparental Inheritance (Bivalvia: Unionida).</title>
        <authorList>
            <person name="Smith C.H."/>
        </authorList>
    </citation>
    <scope>NUCLEOTIDE SEQUENCE</scope>
    <source>
        <strain evidence="10">CHS0354</strain>
    </source>
</reference>
<dbReference type="EMBL" id="JAEAOA010002224">
    <property type="protein sequence ID" value="KAK3593085.1"/>
    <property type="molecule type" value="Genomic_DNA"/>
</dbReference>
<keyword evidence="1" id="KW-0813">Transport</keyword>
<dbReference type="Pfam" id="PF13606">
    <property type="entry name" value="Ank_3"/>
    <property type="match status" value="1"/>
</dbReference>
<organism evidence="10 11">
    <name type="scientific">Potamilus streckersoni</name>
    <dbReference type="NCBI Taxonomy" id="2493646"/>
    <lineage>
        <taxon>Eukaryota</taxon>
        <taxon>Metazoa</taxon>
        <taxon>Spiralia</taxon>
        <taxon>Lophotrochozoa</taxon>
        <taxon>Mollusca</taxon>
        <taxon>Bivalvia</taxon>
        <taxon>Autobranchia</taxon>
        <taxon>Heteroconchia</taxon>
        <taxon>Palaeoheterodonta</taxon>
        <taxon>Unionida</taxon>
        <taxon>Unionoidea</taxon>
        <taxon>Unionidae</taxon>
        <taxon>Ambleminae</taxon>
        <taxon>Lampsilini</taxon>
        <taxon>Potamilus</taxon>
    </lineage>
</organism>
<dbReference type="Pfam" id="PF12796">
    <property type="entry name" value="Ank_2"/>
    <property type="match status" value="1"/>
</dbReference>
<reference evidence="10" key="3">
    <citation type="submission" date="2023-05" db="EMBL/GenBank/DDBJ databases">
        <authorList>
            <person name="Smith C.H."/>
        </authorList>
    </citation>
    <scope>NUCLEOTIDE SEQUENCE</scope>
    <source>
        <strain evidence="10">CHS0354</strain>
        <tissue evidence="10">Mantle</tissue>
    </source>
</reference>
<dbReference type="GO" id="GO:0022857">
    <property type="term" value="F:transmembrane transporter activity"/>
    <property type="evidence" value="ECO:0007669"/>
    <property type="project" value="TreeGrafter"/>
</dbReference>
<dbReference type="PANTHER" id="PTHR47143">
    <property type="entry name" value="TRANSIENT RECEPTOR POTENTIAL CATION CHANNEL PROTEIN PAINLESS"/>
    <property type="match status" value="1"/>
</dbReference>
<keyword evidence="5" id="KW-0406">Ion transport</keyword>
<keyword evidence="6" id="KW-0325">Glycoprotein</keyword>
<evidence type="ECO:0000256" key="9">
    <source>
        <dbReference type="SAM" id="MobiDB-lite"/>
    </source>
</evidence>
<evidence type="ECO:0000256" key="3">
    <source>
        <dbReference type="ARBA" id="ARBA00022737"/>
    </source>
</evidence>
<dbReference type="GO" id="GO:0034220">
    <property type="term" value="P:monoatomic ion transmembrane transport"/>
    <property type="evidence" value="ECO:0007669"/>
    <property type="project" value="UniProtKB-KW"/>
</dbReference>
<dbReference type="AlphaFoldDB" id="A0AAE0VXZ3"/>
<dbReference type="SMART" id="SM00248">
    <property type="entry name" value="ANK"/>
    <property type="match status" value="3"/>
</dbReference>
<dbReference type="PROSITE" id="PS50088">
    <property type="entry name" value="ANK_REPEAT"/>
    <property type="match status" value="3"/>
</dbReference>
<feature type="region of interest" description="Disordered" evidence="9">
    <location>
        <begin position="428"/>
        <end position="513"/>
    </location>
</feature>
<feature type="repeat" description="ANK" evidence="8">
    <location>
        <begin position="328"/>
        <end position="356"/>
    </location>
</feature>
<keyword evidence="7" id="KW-0407">Ion channel</keyword>
<proteinExistence type="predicted"/>
<feature type="repeat" description="ANK" evidence="8">
    <location>
        <begin position="195"/>
        <end position="227"/>
    </location>
</feature>
<evidence type="ECO:0000256" key="4">
    <source>
        <dbReference type="ARBA" id="ARBA00023043"/>
    </source>
</evidence>
<evidence type="ECO:0000313" key="10">
    <source>
        <dbReference type="EMBL" id="KAK3593085.1"/>
    </source>
</evidence>
<feature type="region of interest" description="Disordered" evidence="9">
    <location>
        <begin position="40"/>
        <end position="79"/>
    </location>
</feature>
<keyword evidence="2" id="KW-0716">Sensory transduction</keyword>
<dbReference type="InterPro" id="IPR052076">
    <property type="entry name" value="TRP_cation_channel"/>
</dbReference>
<evidence type="ECO:0000313" key="11">
    <source>
        <dbReference type="Proteomes" id="UP001195483"/>
    </source>
</evidence>
<feature type="repeat" description="ANK" evidence="8">
    <location>
        <begin position="357"/>
        <end position="391"/>
    </location>
</feature>
<evidence type="ECO:0000256" key="7">
    <source>
        <dbReference type="ARBA" id="ARBA00023303"/>
    </source>
</evidence>
<accession>A0AAE0VXZ3</accession>
<dbReference type="PROSITE" id="PS50297">
    <property type="entry name" value="ANK_REP_REGION"/>
    <property type="match status" value="2"/>
</dbReference>
<dbReference type="InterPro" id="IPR036770">
    <property type="entry name" value="Ankyrin_rpt-contain_sf"/>
</dbReference>
<dbReference type="SUPFAM" id="SSF48403">
    <property type="entry name" value="Ankyrin repeat"/>
    <property type="match status" value="1"/>
</dbReference>
<reference evidence="10" key="2">
    <citation type="journal article" date="2021" name="Genome Biol. Evol.">
        <title>Developing a high-quality reference genome for a parasitic bivalve with doubly uniparental inheritance (Bivalvia: Unionida).</title>
        <authorList>
            <person name="Smith C.H."/>
        </authorList>
    </citation>
    <scope>NUCLEOTIDE SEQUENCE</scope>
    <source>
        <strain evidence="10">CHS0354</strain>
        <tissue evidence="10">Mantle</tissue>
    </source>
</reference>
<evidence type="ECO:0000256" key="5">
    <source>
        <dbReference type="ARBA" id="ARBA00023065"/>
    </source>
</evidence>
<gene>
    <name evidence="10" type="ORF">CHS0354_038122</name>
</gene>
<feature type="region of interest" description="Disordered" evidence="9">
    <location>
        <begin position="147"/>
        <end position="166"/>
    </location>
</feature>
<dbReference type="Gene3D" id="1.25.40.20">
    <property type="entry name" value="Ankyrin repeat-containing domain"/>
    <property type="match status" value="1"/>
</dbReference>
<keyword evidence="3" id="KW-0677">Repeat</keyword>
<dbReference type="PANTHER" id="PTHR47143:SF1">
    <property type="entry name" value="ION_TRANS DOMAIN-CONTAINING PROTEIN"/>
    <property type="match status" value="1"/>
</dbReference>
<dbReference type="Proteomes" id="UP001195483">
    <property type="component" value="Unassembled WGS sequence"/>
</dbReference>
<comment type="caution">
    <text evidence="10">The sequence shown here is derived from an EMBL/GenBank/DDBJ whole genome shotgun (WGS) entry which is preliminary data.</text>
</comment>
<keyword evidence="4 8" id="KW-0040">ANK repeat</keyword>
<protein>
    <submittedName>
        <fullName evidence="10">Uncharacterized protein</fullName>
    </submittedName>
</protein>